<accession>A0A6A6AIH1</accession>
<protein>
    <submittedName>
        <fullName evidence="3">Uncharacterized protein</fullName>
    </submittedName>
</protein>
<feature type="transmembrane region" description="Helical" evidence="1">
    <location>
        <begin position="131"/>
        <end position="153"/>
    </location>
</feature>
<dbReference type="GeneID" id="54402973"/>
<dbReference type="EMBL" id="ML977503">
    <property type="protein sequence ID" value="KAF2130905.1"/>
    <property type="molecule type" value="Genomic_DNA"/>
</dbReference>
<sequence length="173" mass="18988">MRISSSTVLLGLFQITPARGYDAKWLDMAGKIEVVRLFGLSIWAEPHAPCHLGNGPCQYEVPGTASWHSRRNKAISTPASEAASKILDTVVHHENTSYLPHSDAHAPHPVYGVAINFLPGRTTTGLIKFLVVQYIICVSVSLLFCSTILSLFFRFYMYSGKPNVAGIVTCHSK</sequence>
<keyword evidence="1" id="KW-1133">Transmembrane helix</keyword>
<evidence type="ECO:0000313" key="3">
    <source>
        <dbReference type="EMBL" id="KAF2130905.1"/>
    </source>
</evidence>
<keyword evidence="1" id="KW-0812">Transmembrane</keyword>
<feature type="signal peptide" evidence="2">
    <location>
        <begin position="1"/>
        <end position="20"/>
    </location>
</feature>
<reference evidence="3" key="1">
    <citation type="journal article" date="2020" name="Stud. Mycol.">
        <title>101 Dothideomycetes genomes: a test case for predicting lifestyles and emergence of pathogens.</title>
        <authorList>
            <person name="Haridas S."/>
            <person name="Albert R."/>
            <person name="Binder M."/>
            <person name="Bloem J."/>
            <person name="Labutti K."/>
            <person name="Salamov A."/>
            <person name="Andreopoulos B."/>
            <person name="Baker S."/>
            <person name="Barry K."/>
            <person name="Bills G."/>
            <person name="Bluhm B."/>
            <person name="Cannon C."/>
            <person name="Castanera R."/>
            <person name="Culley D."/>
            <person name="Daum C."/>
            <person name="Ezra D."/>
            <person name="Gonzalez J."/>
            <person name="Henrissat B."/>
            <person name="Kuo A."/>
            <person name="Liang C."/>
            <person name="Lipzen A."/>
            <person name="Lutzoni F."/>
            <person name="Magnuson J."/>
            <person name="Mondo S."/>
            <person name="Nolan M."/>
            <person name="Ohm R."/>
            <person name="Pangilinan J."/>
            <person name="Park H.-J."/>
            <person name="Ramirez L."/>
            <person name="Alfaro M."/>
            <person name="Sun H."/>
            <person name="Tritt A."/>
            <person name="Yoshinaga Y."/>
            <person name="Zwiers L.-H."/>
            <person name="Turgeon B."/>
            <person name="Goodwin S."/>
            <person name="Spatafora J."/>
            <person name="Crous P."/>
            <person name="Grigoriev I."/>
        </authorList>
    </citation>
    <scope>NUCLEOTIDE SEQUENCE</scope>
    <source>
        <strain evidence="3">CBS 119687</strain>
    </source>
</reference>
<gene>
    <name evidence="3" type="ORF">P153DRAFT_206490</name>
</gene>
<organism evidence="3 4">
    <name type="scientific">Dothidotthia symphoricarpi CBS 119687</name>
    <dbReference type="NCBI Taxonomy" id="1392245"/>
    <lineage>
        <taxon>Eukaryota</taxon>
        <taxon>Fungi</taxon>
        <taxon>Dikarya</taxon>
        <taxon>Ascomycota</taxon>
        <taxon>Pezizomycotina</taxon>
        <taxon>Dothideomycetes</taxon>
        <taxon>Pleosporomycetidae</taxon>
        <taxon>Pleosporales</taxon>
        <taxon>Dothidotthiaceae</taxon>
        <taxon>Dothidotthia</taxon>
    </lineage>
</organism>
<evidence type="ECO:0000256" key="1">
    <source>
        <dbReference type="SAM" id="Phobius"/>
    </source>
</evidence>
<proteinExistence type="predicted"/>
<keyword evidence="4" id="KW-1185">Reference proteome</keyword>
<name>A0A6A6AIH1_9PLEO</name>
<evidence type="ECO:0000256" key="2">
    <source>
        <dbReference type="SAM" id="SignalP"/>
    </source>
</evidence>
<keyword evidence="1" id="KW-0472">Membrane</keyword>
<keyword evidence="2" id="KW-0732">Signal</keyword>
<dbReference type="RefSeq" id="XP_033525292.1">
    <property type="nucleotide sequence ID" value="XM_033662541.1"/>
</dbReference>
<feature type="chain" id="PRO_5025687655" evidence="2">
    <location>
        <begin position="21"/>
        <end position="173"/>
    </location>
</feature>
<dbReference type="AlphaFoldDB" id="A0A6A6AIH1"/>
<evidence type="ECO:0000313" key="4">
    <source>
        <dbReference type="Proteomes" id="UP000799771"/>
    </source>
</evidence>
<dbReference type="Proteomes" id="UP000799771">
    <property type="component" value="Unassembled WGS sequence"/>
</dbReference>